<sequence>MAPLYTAAALGYGSVRWLKAFSNEQCAGINHFVALYAVPVLIFDMVSTNNVYKMNGRLIAADTLQKAVLLLGLMAWALWERSRARRAGAKAKAAVSSPLQWVITCFSVASLPNTIIMGVPLLNGMYGPVSKDLMKQIVVMQFCIWYNVIIFLYEYMAARRSASASPASDGSAKISPSSPVKAAAAADPNGNAVTAERPQEVAVNIEITEMTASTARDGVSGETTAAAKEVSAGEVAPVEEEEASAPAPSMKHVIWMAVKKLLQIPNTYASFLGLIWSLIAFKCGFSMPKIVEDSLFTIRTTAVGLSMFSSGTFIARQSRFVPCGYKIASFSMVIKFLIGPVVMLFASLVIGMHGTLLHIAVVQAALPLAVTSFVYAEEYKVHADIMSTGVILGIFISLPVTIVYYILLGLLSLKRGIYAGTFAMYSGSMERDGGTVPPLMVNHNVFEEKKCKLCN</sequence>
<evidence type="ECO:0000256" key="8">
    <source>
        <dbReference type="RuleBase" id="RU362108"/>
    </source>
</evidence>
<comment type="caution">
    <text evidence="8">Lacks conserved residue(s) required for the propagation of feature annotation.</text>
</comment>
<dbReference type="GO" id="GO:0010329">
    <property type="term" value="F:auxin efflux transmembrane transporter activity"/>
    <property type="evidence" value="ECO:0007669"/>
    <property type="project" value="TreeGrafter"/>
</dbReference>
<dbReference type="Gramene" id="OPUNC01G33220.1">
    <property type="protein sequence ID" value="OPUNC01G33220.1"/>
    <property type="gene ID" value="OPUNC01G33220"/>
</dbReference>
<reference evidence="9" key="2">
    <citation type="submission" date="2018-05" db="EMBL/GenBank/DDBJ databases">
        <title>OpunRS2 (Oryza punctata Reference Sequence Version 2).</title>
        <authorList>
            <person name="Zhang J."/>
            <person name="Kudrna D."/>
            <person name="Lee S."/>
            <person name="Talag J."/>
            <person name="Welchert J."/>
            <person name="Wing R.A."/>
        </authorList>
    </citation>
    <scope>NUCLEOTIDE SEQUENCE [LARGE SCALE GENOMIC DNA]</scope>
</reference>
<dbReference type="STRING" id="4537.A0A0E0JPX0"/>
<dbReference type="Proteomes" id="UP000026962">
    <property type="component" value="Chromosome 1"/>
</dbReference>
<keyword evidence="3 8" id="KW-0813">Transport</keyword>
<evidence type="ECO:0000256" key="4">
    <source>
        <dbReference type="ARBA" id="ARBA00022692"/>
    </source>
</evidence>
<evidence type="ECO:0000256" key="2">
    <source>
        <dbReference type="ARBA" id="ARBA00009177"/>
    </source>
</evidence>
<keyword evidence="10" id="KW-1185">Reference proteome</keyword>
<dbReference type="HOGENOM" id="CLU_019285_0_0_1"/>
<feature type="transmembrane region" description="Helical" evidence="8">
    <location>
        <begin position="294"/>
        <end position="315"/>
    </location>
</feature>
<evidence type="ECO:0000256" key="6">
    <source>
        <dbReference type="ARBA" id="ARBA00023136"/>
    </source>
</evidence>
<dbReference type="Pfam" id="PF03547">
    <property type="entry name" value="Mem_trans"/>
    <property type="match status" value="1"/>
</dbReference>
<feature type="transmembrane region" description="Helical" evidence="8">
    <location>
        <begin position="26"/>
        <end position="46"/>
    </location>
</feature>
<proteinExistence type="inferred from homology"/>
<comment type="function">
    <text evidence="8">May act as a component of the auxin efflux carrier.</text>
</comment>
<dbReference type="InterPro" id="IPR004776">
    <property type="entry name" value="Mem_transp_PIN-like"/>
</dbReference>
<reference evidence="9" key="1">
    <citation type="submission" date="2015-04" db="UniProtKB">
        <authorList>
            <consortium name="EnsemblPlants"/>
        </authorList>
    </citation>
    <scope>IDENTIFICATION</scope>
</reference>
<dbReference type="AlphaFoldDB" id="A0A0E0JPX0"/>
<evidence type="ECO:0000313" key="9">
    <source>
        <dbReference type="EnsemblPlants" id="OPUNC01G33220.1"/>
    </source>
</evidence>
<dbReference type="InterPro" id="IPR014024">
    <property type="entry name" value="Auxin_eff_plant"/>
</dbReference>
<evidence type="ECO:0000256" key="1">
    <source>
        <dbReference type="ARBA" id="ARBA00004141"/>
    </source>
</evidence>
<feature type="transmembrane region" description="Helical" evidence="8">
    <location>
        <begin position="133"/>
        <end position="153"/>
    </location>
</feature>
<dbReference type="GO" id="GO:0005783">
    <property type="term" value="C:endoplasmic reticulum"/>
    <property type="evidence" value="ECO:0007669"/>
    <property type="project" value="TreeGrafter"/>
</dbReference>
<comment type="similarity">
    <text evidence="2 8">Belongs to the auxin efflux carrier (TC 2.A.69.1) family.</text>
</comment>
<dbReference type="GO" id="GO:0009926">
    <property type="term" value="P:auxin polar transport"/>
    <property type="evidence" value="ECO:0007669"/>
    <property type="project" value="TreeGrafter"/>
</dbReference>
<feature type="transmembrane region" description="Helical" evidence="8">
    <location>
        <begin position="356"/>
        <end position="376"/>
    </location>
</feature>
<keyword evidence="6 8" id="KW-0472">Membrane</keyword>
<dbReference type="OMA" id="FTIHTTA"/>
<comment type="subcellular location">
    <subcellularLocation>
        <location evidence="1 8">Membrane</location>
        <topology evidence="1 8">Multi-pass membrane protein</topology>
    </subcellularLocation>
</comment>
<evidence type="ECO:0000313" key="10">
    <source>
        <dbReference type="Proteomes" id="UP000026962"/>
    </source>
</evidence>
<protein>
    <recommendedName>
        <fullName evidence="8">Auxin efflux carrier component</fullName>
    </recommendedName>
</protein>
<dbReference type="InterPro" id="IPR051107">
    <property type="entry name" value="Auxin_Efflux_Carrier"/>
</dbReference>
<keyword evidence="7 8" id="KW-0927">Auxin signaling pathway</keyword>
<evidence type="ECO:0000256" key="5">
    <source>
        <dbReference type="ARBA" id="ARBA00022989"/>
    </source>
</evidence>
<dbReference type="EnsemblPlants" id="OPUNC01G33220.1">
    <property type="protein sequence ID" value="OPUNC01G33220.1"/>
    <property type="gene ID" value="OPUNC01G33220"/>
</dbReference>
<dbReference type="GO" id="GO:0009734">
    <property type="term" value="P:auxin-activated signaling pathway"/>
    <property type="evidence" value="ECO:0007669"/>
    <property type="project" value="UniProtKB-UniRule"/>
</dbReference>
<dbReference type="GO" id="GO:0005886">
    <property type="term" value="C:plasma membrane"/>
    <property type="evidence" value="ECO:0007669"/>
    <property type="project" value="TreeGrafter"/>
</dbReference>
<dbReference type="NCBIfam" id="TIGR00946">
    <property type="entry name" value="2a69"/>
    <property type="match status" value="1"/>
</dbReference>
<feature type="transmembrane region" description="Helical" evidence="8">
    <location>
        <begin position="99"/>
        <end position="121"/>
    </location>
</feature>
<dbReference type="PANTHER" id="PTHR31752">
    <property type="entry name" value="AUXIN EFFLUX CARRIER COMPONENT 1B-RELATED"/>
    <property type="match status" value="1"/>
</dbReference>
<keyword evidence="4 8" id="KW-0812">Transmembrane</keyword>
<feature type="transmembrane region" description="Helical" evidence="8">
    <location>
        <begin position="58"/>
        <end position="79"/>
    </location>
</feature>
<dbReference type="PANTHER" id="PTHR31752:SF45">
    <property type="entry name" value="AUXIN EFFLUX CARRIER COMPONENT 9-RELATED"/>
    <property type="match status" value="1"/>
</dbReference>
<keyword evidence="5 8" id="KW-1133">Transmembrane helix</keyword>
<name>A0A0E0JPX0_ORYPU</name>
<evidence type="ECO:0000256" key="3">
    <source>
        <dbReference type="ARBA" id="ARBA00022448"/>
    </source>
</evidence>
<feature type="transmembrane region" description="Helical" evidence="8">
    <location>
        <begin position="268"/>
        <end position="288"/>
    </location>
</feature>
<accession>A0A0E0JPX0</accession>
<evidence type="ECO:0000256" key="7">
    <source>
        <dbReference type="ARBA" id="ARBA00023294"/>
    </source>
</evidence>
<feature type="transmembrane region" description="Helical" evidence="8">
    <location>
        <begin position="327"/>
        <end position="350"/>
    </location>
</feature>
<dbReference type="eggNOG" id="ENOG502RFRD">
    <property type="taxonomic scope" value="Eukaryota"/>
</dbReference>
<organism evidence="9">
    <name type="scientific">Oryza punctata</name>
    <name type="common">Red rice</name>
    <dbReference type="NCBI Taxonomy" id="4537"/>
    <lineage>
        <taxon>Eukaryota</taxon>
        <taxon>Viridiplantae</taxon>
        <taxon>Streptophyta</taxon>
        <taxon>Embryophyta</taxon>
        <taxon>Tracheophyta</taxon>
        <taxon>Spermatophyta</taxon>
        <taxon>Magnoliopsida</taxon>
        <taxon>Liliopsida</taxon>
        <taxon>Poales</taxon>
        <taxon>Poaceae</taxon>
        <taxon>BOP clade</taxon>
        <taxon>Oryzoideae</taxon>
        <taxon>Oryzeae</taxon>
        <taxon>Oryzinae</taxon>
        <taxon>Oryza</taxon>
    </lineage>
</organism>
<feature type="transmembrane region" description="Helical" evidence="8">
    <location>
        <begin position="388"/>
        <end position="407"/>
    </location>
</feature>